<dbReference type="InterPro" id="IPR003615">
    <property type="entry name" value="HNH_nuc"/>
</dbReference>
<dbReference type="RefSeq" id="WP_101642117.1">
    <property type="nucleotide sequence ID" value="NZ_PGUY01000033.1"/>
</dbReference>
<dbReference type="OrthoDB" id="5678128at2"/>
<keyword evidence="2" id="KW-0255">Endonuclease</keyword>
<comment type="caution">
    <text evidence="2">The sequence shown here is derived from an EMBL/GenBank/DDBJ whole genome shotgun (WGS) entry which is preliminary data.</text>
</comment>
<dbReference type="Pfam" id="PF13391">
    <property type="entry name" value="HNH_2"/>
    <property type="match status" value="1"/>
</dbReference>
<dbReference type="Proteomes" id="UP000234748">
    <property type="component" value="Unassembled WGS sequence"/>
</dbReference>
<feature type="domain" description="HNH nuclease" evidence="1">
    <location>
        <begin position="207"/>
        <end position="259"/>
    </location>
</feature>
<dbReference type="GO" id="GO:0004519">
    <property type="term" value="F:endonuclease activity"/>
    <property type="evidence" value="ECO:0007669"/>
    <property type="project" value="UniProtKB-KW"/>
</dbReference>
<dbReference type="EMBL" id="PGUY01000033">
    <property type="protein sequence ID" value="PLT29852.1"/>
    <property type="molecule type" value="Genomic_DNA"/>
</dbReference>
<keyword evidence="2" id="KW-0378">Hydrolase</keyword>
<sequence length="306" mass="35399">MSSFIVMQGHTYEIDRDLGVIWIPKTDKGGNTPHSWGRMKEVKQGDQVFHYVKGNIVAISIAKEGCIEAGKPSAEHNDDEGNNLGYLVHLSYQELEVPVNVREKFDQIAPLLPIKYSPFQPDSNGNQGYLYPCNEELAIKMLEIISELNVYLVTEEQLEFSIEEVRRTENNMLIPVLAEAESEIKAKIRLGQQRFRKDLFPLWQGKCVLCGLSLPELLRATHSKPWKDCTSQERVDPYNGVLLCCNHQALYENGYITFDGQGRLHISTEICEYDYLNYGIMPETKIKIYQENKMYFKWHRKNIFKR</sequence>
<evidence type="ECO:0000313" key="2">
    <source>
        <dbReference type="EMBL" id="PLT29852.1"/>
    </source>
</evidence>
<dbReference type="AlphaFoldDB" id="A0A2N5M699"/>
<evidence type="ECO:0000313" key="3">
    <source>
        <dbReference type="Proteomes" id="UP000234748"/>
    </source>
</evidence>
<name>A0A2N5M699_9BACI</name>
<accession>A0A2N5M699</accession>
<proteinExistence type="predicted"/>
<reference evidence="2 3" key="1">
    <citation type="submission" date="2017-11" db="EMBL/GenBank/DDBJ databases">
        <title>Comparitive Functional Genomics of Dry Heat Resistant strains isolated from the Viking Spacecraft.</title>
        <authorList>
            <person name="Seuylemezian A."/>
            <person name="Cooper K."/>
            <person name="Vaishampayan P."/>
        </authorList>
    </citation>
    <scope>NUCLEOTIDE SEQUENCE [LARGE SCALE GENOMIC DNA]</scope>
    <source>
        <strain evidence="2 3">V1-29</strain>
    </source>
</reference>
<gene>
    <name evidence="2" type="ORF">CUU66_11165</name>
</gene>
<protein>
    <submittedName>
        <fullName evidence="2">HNH endonuclease</fullName>
    </submittedName>
</protein>
<organism evidence="2 3">
    <name type="scientific">Peribacillus deserti</name>
    <dbReference type="NCBI Taxonomy" id="673318"/>
    <lineage>
        <taxon>Bacteria</taxon>
        <taxon>Bacillati</taxon>
        <taxon>Bacillota</taxon>
        <taxon>Bacilli</taxon>
        <taxon>Bacillales</taxon>
        <taxon>Bacillaceae</taxon>
        <taxon>Peribacillus</taxon>
    </lineage>
</organism>
<keyword evidence="3" id="KW-1185">Reference proteome</keyword>
<evidence type="ECO:0000259" key="1">
    <source>
        <dbReference type="Pfam" id="PF13391"/>
    </source>
</evidence>
<keyword evidence="2" id="KW-0540">Nuclease</keyword>